<protein>
    <submittedName>
        <fullName evidence="2">ABC transporter ATP-binding protein</fullName>
    </submittedName>
</protein>
<feature type="non-terminal residue" evidence="2">
    <location>
        <position position="95"/>
    </location>
</feature>
<dbReference type="Pfam" id="PF00005">
    <property type="entry name" value="ABC_tran"/>
    <property type="match status" value="1"/>
</dbReference>
<comment type="caution">
    <text evidence="2">The sequence shown here is derived from an EMBL/GenBank/DDBJ whole genome shotgun (WGS) entry which is preliminary data.</text>
</comment>
<dbReference type="InterPro" id="IPR027417">
    <property type="entry name" value="P-loop_NTPase"/>
</dbReference>
<dbReference type="AlphaFoldDB" id="A0A537JEQ2"/>
<dbReference type="InterPro" id="IPR003439">
    <property type="entry name" value="ABC_transporter-like_ATP-bd"/>
</dbReference>
<accession>A0A537JEQ2</accession>
<dbReference type="PANTHER" id="PTHR43875">
    <property type="entry name" value="MALTODEXTRIN IMPORT ATP-BINDING PROTEIN MSMX"/>
    <property type="match status" value="1"/>
</dbReference>
<evidence type="ECO:0000313" key="2">
    <source>
        <dbReference type="EMBL" id="TMI82021.1"/>
    </source>
</evidence>
<keyword evidence="2" id="KW-0547">Nucleotide-binding</keyword>
<dbReference type="Proteomes" id="UP000318093">
    <property type="component" value="Unassembled WGS sequence"/>
</dbReference>
<evidence type="ECO:0000313" key="3">
    <source>
        <dbReference type="Proteomes" id="UP000318093"/>
    </source>
</evidence>
<evidence type="ECO:0000259" key="1">
    <source>
        <dbReference type="Pfam" id="PF00005"/>
    </source>
</evidence>
<dbReference type="Gene3D" id="3.40.50.300">
    <property type="entry name" value="P-loop containing nucleotide triphosphate hydrolases"/>
    <property type="match status" value="1"/>
</dbReference>
<dbReference type="GO" id="GO:0055052">
    <property type="term" value="C:ATP-binding cassette (ABC) transporter complex, substrate-binding subunit-containing"/>
    <property type="evidence" value="ECO:0007669"/>
    <property type="project" value="TreeGrafter"/>
</dbReference>
<dbReference type="SUPFAM" id="SSF52540">
    <property type="entry name" value="P-loop containing nucleoside triphosphate hydrolases"/>
    <property type="match status" value="1"/>
</dbReference>
<dbReference type="GO" id="GO:0005524">
    <property type="term" value="F:ATP binding"/>
    <property type="evidence" value="ECO:0007669"/>
    <property type="project" value="UniProtKB-KW"/>
</dbReference>
<reference evidence="2 3" key="1">
    <citation type="journal article" date="2019" name="Nat. Microbiol.">
        <title>Mediterranean grassland soil C-N compound turnover is dependent on rainfall and depth, and is mediated by genomically divergent microorganisms.</title>
        <authorList>
            <person name="Diamond S."/>
            <person name="Andeer P.F."/>
            <person name="Li Z."/>
            <person name="Crits-Christoph A."/>
            <person name="Burstein D."/>
            <person name="Anantharaman K."/>
            <person name="Lane K.R."/>
            <person name="Thomas B.C."/>
            <person name="Pan C."/>
            <person name="Northen T.R."/>
            <person name="Banfield J.F."/>
        </authorList>
    </citation>
    <scope>NUCLEOTIDE SEQUENCE [LARGE SCALE GENOMIC DNA]</scope>
    <source>
        <strain evidence="2">NP_6</strain>
    </source>
</reference>
<keyword evidence="2" id="KW-0067">ATP-binding</keyword>
<dbReference type="PANTHER" id="PTHR43875:SF1">
    <property type="entry name" value="OSMOPROTECTIVE COMPOUNDS UPTAKE ATP-BINDING PROTEIN GGTA"/>
    <property type="match status" value="1"/>
</dbReference>
<name>A0A537JEQ2_9BACT</name>
<gene>
    <name evidence="2" type="ORF">E6H03_06205</name>
</gene>
<dbReference type="GO" id="GO:0016887">
    <property type="term" value="F:ATP hydrolysis activity"/>
    <property type="evidence" value="ECO:0007669"/>
    <property type="project" value="InterPro"/>
</dbReference>
<proteinExistence type="predicted"/>
<feature type="domain" description="ABC transporter" evidence="1">
    <location>
        <begin position="19"/>
        <end position="95"/>
    </location>
</feature>
<sequence length="95" mass="10236">MAEIRLAALEKRYGTVAALRGVTLTVKDGELVALLGPSGCGKTTTLQILAGFLIPDGGEVWAGDRLISSPRGVVPPERRRMSLVFQSYALWPHMT</sequence>
<dbReference type="EMBL" id="VBAN01000182">
    <property type="protein sequence ID" value="TMI82021.1"/>
    <property type="molecule type" value="Genomic_DNA"/>
</dbReference>
<organism evidence="2 3">
    <name type="scientific">Candidatus Segetimicrobium genomatis</name>
    <dbReference type="NCBI Taxonomy" id="2569760"/>
    <lineage>
        <taxon>Bacteria</taxon>
        <taxon>Bacillati</taxon>
        <taxon>Candidatus Sysuimicrobiota</taxon>
        <taxon>Candidatus Sysuimicrobiia</taxon>
        <taxon>Candidatus Sysuimicrobiales</taxon>
        <taxon>Candidatus Segetimicrobiaceae</taxon>
        <taxon>Candidatus Segetimicrobium</taxon>
    </lineage>
</organism>
<dbReference type="InterPro" id="IPR047641">
    <property type="entry name" value="ABC_transpr_MalK/UgpC-like"/>
</dbReference>